<name>A0A414HEW5_PHOVU</name>
<dbReference type="InterPro" id="IPR032541">
    <property type="entry name" value="DUF4948"/>
</dbReference>
<dbReference type="PROSITE" id="PS51257">
    <property type="entry name" value="PROKAR_LIPOPROTEIN"/>
    <property type="match status" value="1"/>
</dbReference>
<evidence type="ECO:0000313" key="1">
    <source>
        <dbReference type="EMBL" id="RHD83117.1"/>
    </source>
</evidence>
<sequence length="181" mass="21166">MRISPITFLISSLFVTGCELSLPTDDEMVRHFTQHEAAFNEIRDIVVQRAYGTYYPPYRTDTLYGDDLLSIKELPEEHKLRLDSLLNEISCERVFYWGKESLKEMGKDTSRTKVYIPYFVHGLSIGGTSKEFLYEPELDKEQISATEQQLDLNDIYRQTDSDTTLYKPIKDGWYIMLDHDN</sequence>
<dbReference type="Pfam" id="PF16306">
    <property type="entry name" value="DUF4948"/>
    <property type="match status" value="1"/>
</dbReference>
<accession>A0A414HEW5</accession>
<dbReference type="RefSeq" id="WP_101602722.1">
    <property type="nucleotide sequence ID" value="NZ_JADNJS010000066.1"/>
</dbReference>
<comment type="caution">
    <text evidence="1">The sequence shown here is derived from an EMBL/GenBank/DDBJ whole genome shotgun (WGS) entry which is preliminary data.</text>
</comment>
<evidence type="ECO:0000313" key="2">
    <source>
        <dbReference type="Proteomes" id="UP000283429"/>
    </source>
</evidence>
<gene>
    <name evidence="1" type="ORF">DW783_04765</name>
</gene>
<dbReference type="AlphaFoldDB" id="A0A414HEW5"/>
<protein>
    <submittedName>
        <fullName evidence="1">DUF4948 domain-containing protein</fullName>
    </submittedName>
</protein>
<reference evidence="1 2" key="1">
    <citation type="submission" date="2018-08" db="EMBL/GenBank/DDBJ databases">
        <title>A genome reference for cultivated species of the human gut microbiota.</title>
        <authorList>
            <person name="Zou Y."/>
            <person name="Xue W."/>
            <person name="Luo G."/>
        </authorList>
    </citation>
    <scope>NUCLEOTIDE SEQUENCE [LARGE SCALE GENOMIC DNA]</scope>
    <source>
        <strain evidence="1 2">AM30-40</strain>
    </source>
</reference>
<proteinExistence type="predicted"/>
<dbReference type="Proteomes" id="UP000283429">
    <property type="component" value="Unassembled WGS sequence"/>
</dbReference>
<organism evidence="1 2">
    <name type="scientific">Phocaeicola vulgatus</name>
    <name type="common">Bacteroides vulgatus</name>
    <dbReference type="NCBI Taxonomy" id="821"/>
    <lineage>
        <taxon>Bacteria</taxon>
        <taxon>Pseudomonadati</taxon>
        <taxon>Bacteroidota</taxon>
        <taxon>Bacteroidia</taxon>
        <taxon>Bacteroidales</taxon>
        <taxon>Bacteroidaceae</taxon>
        <taxon>Phocaeicola</taxon>
    </lineage>
</organism>
<dbReference type="EMBL" id="QSJM01000010">
    <property type="protein sequence ID" value="RHD83117.1"/>
    <property type="molecule type" value="Genomic_DNA"/>
</dbReference>